<reference evidence="2" key="1">
    <citation type="journal article" date="2019" name="Int. J. Syst. Evol. Microbiol.">
        <title>The Global Catalogue of Microorganisms (GCM) 10K type strain sequencing project: providing services to taxonomists for standard genome sequencing and annotation.</title>
        <authorList>
            <consortium name="The Broad Institute Genomics Platform"/>
            <consortium name="The Broad Institute Genome Sequencing Center for Infectious Disease"/>
            <person name="Wu L."/>
            <person name="Ma J."/>
        </authorList>
    </citation>
    <scope>NUCLEOTIDE SEQUENCE [LARGE SCALE GENOMIC DNA]</scope>
    <source>
        <strain evidence="2">CGMCC 1.12295</strain>
    </source>
</reference>
<evidence type="ECO:0000313" key="2">
    <source>
        <dbReference type="Proteomes" id="UP001597301"/>
    </source>
</evidence>
<sequence length="242" mass="26909">MMKYGKITFFLFFLFTCFMPGLFGKITSVAGENELDLDKLAEAVQAQNGDIVEWSLHTREITGQLSDGMSVNQLKRSFPEWDWSMTQGKNSSHTIKGILRHGKLEESITVVKDPAASYVSYEIKGDIWNRSVSSSVKKLLSSRTGQIFGQQPVIFSCIKGVFNDRGELGQPHMKELLSSLQAKEKEALHEEGFDSVTAYSSLFSQALSLPGEEMNLQIGLRSSNSGLGTYFTIGTPILINEY</sequence>
<dbReference type="SUPFAM" id="SSF143842">
    <property type="entry name" value="YwmB-like"/>
    <property type="match status" value="1"/>
</dbReference>
<protein>
    <submittedName>
        <fullName evidence="1">YwmB family TATA-box binding protein</fullName>
    </submittedName>
</protein>
<gene>
    <name evidence="1" type="ORF">ACFSCZ_18915</name>
</gene>
<organism evidence="1 2">
    <name type="scientific">Siminovitchia sediminis</name>
    <dbReference type="NCBI Taxonomy" id="1274353"/>
    <lineage>
        <taxon>Bacteria</taxon>
        <taxon>Bacillati</taxon>
        <taxon>Bacillota</taxon>
        <taxon>Bacilli</taxon>
        <taxon>Bacillales</taxon>
        <taxon>Bacillaceae</taxon>
        <taxon>Siminovitchia</taxon>
    </lineage>
</organism>
<accession>A0ABW4KKS9</accession>
<name>A0ABW4KKS9_9BACI</name>
<dbReference type="InterPro" id="IPR014794">
    <property type="entry name" value="DUF1779"/>
</dbReference>
<dbReference type="Gene3D" id="3.30.2030.10">
    <property type="entry name" value="YwmB-like"/>
    <property type="match status" value="1"/>
</dbReference>
<dbReference type="EMBL" id="JBHUEO010000116">
    <property type="protein sequence ID" value="MFD1708749.1"/>
    <property type="molecule type" value="Genomic_DNA"/>
</dbReference>
<dbReference type="Pfam" id="PF08680">
    <property type="entry name" value="DUF1779"/>
    <property type="match status" value="1"/>
</dbReference>
<dbReference type="Proteomes" id="UP001597301">
    <property type="component" value="Unassembled WGS sequence"/>
</dbReference>
<evidence type="ECO:0000313" key="1">
    <source>
        <dbReference type="EMBL" id="MFD1708749.1"/>
    </source>
</evidence>
<comment type="caution">
    <text evidence="1">The sequence shown here is derived from an EMBL/GenBank/DDBJ whole genome shotgun (WGS) entry which is preliminary data.</text>
</comment>
<dbReference type="Gene3D" id="3.30.360.40">
    <property type="entry name" value="YwmB-like"/>
    <property type="match status" value="1"/>
</dbReference>
<proteinExistence type="predicted"/>
<dbReference type="RefSeq" id="WP_380776482.1">
    <property type="nucleotide sequence ID" value="NZ_JBHUEO010000116.1"/>
</dbReference>
<keyword evidence="2" id="KW-1185">Reference proteome</keyword>
<dbReference type="InterPro" id="IPR036209">
    <property type="entry name" value="YwmB-like_sf"/>
</dbReference>